<dbReference type="InterPro" id="IPR032809">
    <property type="entry name" value="Put_HupE_UreJ"/>
</dbReference>
<protein>
    <submittedName>
        <fullName evidence="3">HupE / UreJ protein</fullName>
    </submittedName>
</protein>
<feature type="signal peptide" evidence="2">
    <location>
        <begin position="1"/>
        <end position="27"/>
    </location>
</feature>
<dbReference type="EMBL" id="FSRL01000001">
    <property type="protein sequence ID" value="SIO18763.1"/>
    <property type="molecule type" value="Genomic_DNA"/>
</dbReference>
<sequence length="379" mass="40990">MARTLWQTLRTLAAALLLSTHGSASMAHELNPAVADVTVAPDAVQLVVTLTAEAMLAGIDRTQELDTDDLPEGDLYTQIRRLPSEEMIARFRAEWPALREDFNVLAGDTPVELEITDIRVMAEMPLSVPRDTRVTLIGRLPEGDSPVRVGWKAGFGPLILRQVGGGEDAYSDFLNAGAQSQPLPRTGEVITEGWLPFFGRYIVVGFEHIVPKGLDHILFVLGLFFFSLHLRPLLLQVTAFTLAHTVTLALASLRIVTVPAAIVEPLIAASIVYVAVENILGGRLGWWRIVIVGCFGLLHGLGFASVLGEIGLEPGRFVTGLIGFNIGVELGQLAVIAVAFLTLGYWFGAKPWYRAAIAIPASLGIAAIGAYWVVERTLL</sequence>
<dbReference type="RefSeq" id="WP_074257257.1">
    <property type="nucleotide sequence ID" value="NZ_FSRL01000001.1"/>
</dbReference>
<proteinExistence type="predicted"/>
<feature type="transmembrane region" description="Helical" evidence="1">
    <location>
        <begin position="255"/>
        <end position="274"/>
    </location>
</feature>
<keyword evidence="4" id="KW-1185">Reference proteome</keyword>
<keyword evidence="1" id="KW-0812">Transmembrane</keyword>
<feature type="transmembrane region" description="Helical" evidence="1">
    <location>
        <begin position="320"/>
        <end position="346"/>
    </location>
</feature>
<dbReference type="STRING" id="1217970.SAMN05444002_3346"/>
<feature type="transmembrane region" description="Helical" evidence="1">
    <location>
        <begin position="352"/>
        <end position="374"/>
    </location>
</feature>
<feature type="transmembrane region" description="Helical" evidence="1">
    <location>
        <begin position="217"/>
        <end position="243"/>
    </location>
</feature>
<dbReference type="Proteomes" id="UP000184932">
    <property type="component" value="Unassembled WGS sequence"/>
</dbReference>
<reference evidence="4" key="1">
    <citation type="submission" date="2016-11" db="EMBL/GenBank/DDBJ databases">
        <authorList>
            <person name="Varghese N."/>
            <person name="Submissions S."/>
        </authorList>
    </citation>
    <scope>NUCLEOTIDE SEQUENCE [LARGE SCALE GENOMIC DNA]</scope>
    <source>
        <strain evidence="4">DSM 29440</strain>
    </source>
</reference>
<evidence type="ECO:0000313" key="4">
    <source>
        <dbReference type="Proteomes" id="UP000184932"/>
    </source>
</evidence>
<keyword evidence="2" id="KW-0732">Signal</keyword>
<feature type="chain" id="PRO_5013020593" evidence="2">
    <location>
        <begin position="28"/>
        <end position="379"/>
    </location>
</feature>
<dbReference type="AlphaFoldDB" id="A0A1N6HG76"/>
<accession>A0A1N6HG76</accession>
<evidence type="ECO:0000313" key="3">
    <source>
        <dbReference type="EMBL" id="SIO18763.1"/>
    </source>
</evidence>
<dbReference type="OrthoDB" id="9808870at2"/>
<feature type="transmembrane region" description="Helical" evidence="1">
    <location>
        <begin position="286"/>
        <end position="308"/>
    </location>
</feature>
<evidence type="ECO:0000256" key="1">
    <source>
        <dbReference type="SAM" id="Phobius"/>
    </source>
</evidence>
<keyword evidence="1" id="KW-0472">Membrane</keyword>
<gene>
    <name evidence="3" type="ORF">SAMN05444002_3346</name>
</gene>
<name>A0A1N6HG76_9RHOB</name>
<keyword evidence="1" id="KW-1133">Transmembrane helix</keyword>
<dbReference type="Pfam" id="PF13795">
    <property type="entry name" value="HupE_UreJ_2"/>
    <property type="match status" value="1"/>
</dbReference>
<evidence type="ECO:0000256" key="2">
    <source>
        <dbReference type="SAM" id="SignalP"/>
    </source>
</evidence>
<organism evidence="3 4">
    <name type="scientific">Vannielia litorea</name>
    <dbReference type="NCBI Taxonomy" id="1217970"/>
    <lineage>
        <taxon>Bacteria</taxon>
        <taxon>Pseudomonadati</taxon>
        <taxon>Pseudomonadota</taxon>
        <taxon>Alphaproteobacteria</taxon>
        <taxon>Rhodobacterales</taxon>
        <taxon>Paracoccaceae</taxon>
        <taxon>Vannielia</taxon>
    </lineage>
</organism>